<evidence type="ECO:0000313" key="1">
    <source>
        <dbReference type="EMBL" id="GHO86905.1"/>
    </source>
</evidence>
<dbReference type="PANTHER" id="PTHR43434">
    <property type="entry name" value="PHOSPHOGLYCOLATE PHOSPHATASE"/>
    <property type="match status" value="1"/>
</dbReference>
<dbReference type="SUPFAM" id="SSF56784">
    <property type="entry name" value="HAD-like"/>
    <property type="match status" value="1"/>
</dbReference>
<gene>
    <name evidence="1" type="ORF">KSZ_49110</name>
</gene>
<comment type="caution">
    <text evidence="1">The sequence shown here is derived from an EMBL/GenBank/DDBJ whole genome shotgun (WGS) entry which is preliminary data.</text>
</comment>
<accession>A0ABQ3VLD5</accession>
<name>A0ABQ3VLD5_9CHLR</name>
<dbReference type="Gene3D" id="3.40.50.1000">
    <property type="entry name" value="HAD superfamily/HAD-like"/>
    <property type="match status" value="1"/>
</dbReference>
<dbReference type="InterPro" id="IPR036412">
    <property type="entry name" value="HAD-like_sf"/>
</dbReference>
<proteinExistence type="predicted"/>
<dbReference type="EMBL" id="BNJJ01000014">
    <property type="protein sequence ID" value="GHO86905.1"/>
    <property type="molecule type" value="Genomic_DNA"/>
</dbReference>
<evidence type="ECO:0000313" key="2">
    <source>
        <dbReference type="Proteomes" id="UP000635565"/>
    </source>
</evidence>
<organism evidence="1 2">
    <name type="scientific">Dictyobacter formicarum</name>
    <dbReference type="NCBI Taxonomy" id="2778368"/>
    <lineage>
        <taxon>Bacteria</taxon>
        <taxon>Bacillati</taxon>
        <taxon>Chloroflexota</taxon>
        <taxon>Ktedonobacteria</taxon>
        <taxon>Ktedonobacterales</taxon>
        <taxon>Dictyobacteraceae</taxon>
        <taxon>Dictyobacter</taxon>
    </lineage>
</organism>
<dbReference type="InterPro" id="IPR050155">
    <property type="entry name" value="HAD-like_hydrolase_sf"/>
</dbReference>
<protein>
    <submittedName>
        <fullName evidence="1">Haloacid dehalogenase</fullName>
    </submittedName>
</protein>
<dbReference type="Pfam" id="PF00702">
    <property type="entry name" value="Hydrolase"/>
    <property type="match status" value="1"/>
</dbReference>
<sequence>MTTPVIWKRPDLLVPQPFDTLLFDVDGVLIETVNSFRAANIAVTDYIVGTLNGLQWNRAEQLTSVTQEDISIFKQAGGFNSDWDMCYLLSALATSRLREWRDSALARRSTEEWGVLAHAASQAGQSGRAWVESVFPASALTDYAVVVDVFNESYWGASELRRRFGCDARYLPQAEGYVQNENMLYTPDFFEQLRQAGVAHLGMITGRIGAEVDSAIERMEAYSGKRWWDVIVPADLYAKPDPQALRYALSQVGGRGGLYIGDTADDFDLVRRYKADKTEVEAPILAAMVVNQQEIALYQSRGADLLVHSVEALLDFLAVSDTLR</sequence>
<dbReference type="Proteomes" id="UP000635565">
    <property type="component" value="Unassembled WGS sequence"/>
</dbReference>
<dbReference type="InterPro" id="IPR023214">
    <property type="entry name" value="HAD_sf"/>
</dbReference>
<keyword evidence="2" id="KW-1185">Reference proteome</keyword>
<dbReference type="RefSeq" id="WP_201364510.1">
    <property type="nucleotide sequence ID" value="NZ_BNJJ01000014.1"/>
</dbReference>
<dbReference type="CDD" id="cd01427">
    <property type="entry name" value="HAD_like"/>
    <property type="match status" value="1"/>
</dbReference>
<dbReference type="PANTHER" id="PTHR43434:SF1">
    <property type="entry name" value="PHOSPHOGLYCOLATE PHOSPHATASE"/>
    <property type="match status" value="1"/>
</dbReference>
<reference evidence="1 2" key="1">
    <citation type="journal article" date="2021" name="Int. J. Syst. Evol. Microbiol.">
        <title>Reticulibacter mediterranei gen. nov., sp. nov., within the new family Reticulibacteraceae fam. nov., and Ktedonospora formicarum gen. nov., sp. nov., Ktedonobacter robiniae sp. nov., Dictyobacter formicarum sp. nov. and Dictyobacter arantiisoli sp. nov., belonging to the class Ktedonobacteria.</title>
        <authorList>
            <person name="Yabe S."/>
            <person name="Zheng Y."/>
            <person name="Wang C.M."/>
            <person name="Sakai Y."/>
            <person name="Abe K."/>
            <person name="Yokota A."/>
            <person name="Donadio S."/>
            <person name="Cavaletti L."/>
            <person name="Monciardini P."/>
        </authorList>
    </citation>
    <scope>NUCLEOTIDE SEQUENCE [LARGE SCALE GENOMIC DNA]</scope>
    <source>
        <strain evidence="1 2">SOSP1-9</strain>
    </source>
</reference>